<dbReference type="Proteomes" id="UP001428774">
    <property type="component" value="Unassembled WGS sequence"/>
</dbReference>
<dbReference type="SUPFAM" id="SSF53850">
    <property type="entry name" value="Periplasmic binding protein-like II"/>
    <property type="match status" value="1"/>
</dbReference>
<name>A0AAW9SGV5_9RHOB</name>
<reference evidence="2 3" key="1">
    <citation type="submission" date="2024-05" db="EMBL/GenBank/DDBJ databases">
        <title>Genome sequence of Ponticoccus litoralis KCCM 90028.</title>
        <authorList>
            <person name="Kim J.M."/>
            <person name="Lee J.K."/>
            <person name="Choi B.J."/>
            <person name="Bayburt H."/>
            <person name="Baek J.H."/>
            <person name="Jeon C.O."/>
        </authorList>
    </citation>
    <scope>NUCLEOTIDE SEQUENCE [LARGE SCALE GENOMIC DNA]</scope>
    <source>
        <strain evidence="2 3">KCCM 90028</strain>
    </source>
</reference>
<feature type="signal peptide" evidence="1">
    <location>
        <begin position="1"/>
        <end position="21"/>
    </location>
</feature>
<organism evidence="2 3">
    <name type="scientific">Ponticoccus litoralis</name>
    <dbReference type="NCBI Taxonomy" id="422297"/>
    <lineage>
        <taxon>Bacteria</taxon>
        <taxon>Pseudomonadati</taxon>
        <taxon>Pseudomonadota</taxon>
        <taxon>Alphaproteobacteria</taxon>
        <taxon>Rhodobacterales</taxon>
        <taxon>Roseobacteraceae</taxon>
        <taxon>Ponticoccus</taxon>
    </lineage>
</organism>
<evidence type="ECO:0000313" key="3">
    <source>
        <dbReference type="Proteomes" id="UP001428774"/>
    </source>
</evidence>
<dbReference type="AlphaFoldDB" id="A0AAW9SGV5"/>
<protein>
    <submittedName>
        <fullName evidence="2">Uncharacterized protein</fullName>
    </submittedName>
</protein>
<proteinExistence type="predicted"/>
<keyword evidence="3" id="KW-1185">Reference proteome</keyword>
<keyword evidence="1" id="KW-0732">Signal</keyword>
<evidence type="ECO:0000256" key="1">
    <source>
        <dbReference type="SAM" id="SignalP"/>
    </source>
</evidence>
<dbReference type="RefSeq" id="WP_347164853.1">
    <property type="nucleotide sequence ID" value="NZ_JBDNCH010000001.1"/>
</dbReference>
<gene>
    <name evidence="2" type="ORF">ABFB10_00300</name>
</gene>
<feature type="chain" id="PRO_5043634261" evidence="1">
    <location>
        <begin position="22"/>
        <end position="48"/>
    </location>
</feature>
<evidence type="ECO:0000313" key="2">
    <source>
        <dbReference type="EMBL" id="MEN9059706.1"/>
    </source>
</evidence>
<accession>A0AAW9SGV5</accession>
<sequence length="48" mass="4952">MIRNFIAAALAAASLAAPAQADRLQDVLDNGTLRVGVLLDAAPLGLHR</sequence>
<dbReference type="EMBL" id="JBDNCH010000001">
    <property type="protein sequence ID" value="MEN9059706.1"/>
    <property type="molecule type" value="Genomic_DNA"/>
</dbReference>
<comment type="caution">
    <text evidence="2">The sequence shown here is derived from an EMBL/GenBank/DDBJ whole genome shotgun (WGS) entry which is preliminary data.</text>
</comment>